<dbReference type="InterPro" id="IPR018961">
    <property type="entry name" value="DnaJ_homolog_subfam-C_membr-28"/>
</dbReference>
<evidence type="ECO:0000259" key="3">
    <source>
        <dbReference type="Pfam" id="PF09350"/>
    </source>
</evidence>
<dbReference type="Proteomes" id="UP000248706">
    <property type="component" value="Unassembled WGS sequence"/>
</dbReference>
<feature type="compositionally biased region" description="Basic and acidic residues" evidence="2">
    <location>
        <begin position="14"/>
        <end position="34"/>
    </location>
</feature>
<organism evidence="4 5">
    <name type="scientific">Thermogemmatispora tikiterensis</name>
    <dbReference type="NCBI Taxonomy" id="1825093"/>
    <lineage>
        <taxon>Bacteria</taxon>
        <taxon>Bacillati</taxon>
        <taxon>Chloroflexota</taxon>
        <taxon>Ktedonobacteria</taxon>
        <taxon>Thermogemmatisporales</taxon>
        <taxon>Thermogemmatisporaceae</taxon>
        <taxon>Thermogemmatispora</taxon>
    </lineage>
</organism>
<evidence type="ECO:0000313" key="5">
    <source>
        <dbReference type="Proteomes" id="UP000248706"/>
    </source>
</evidence>
<comment type="caution">
    <text evidence="4">The sequence shown here is derived from an EMBL/GenBank/DDBJ whole genome shotgun (WGS) entry which is preliminary data.</text>
</comment>
<dbReference type="AlphaFoldDB" id="A0A328VJX3"/>
<evidence type="ECO:0000256" key="1">
    <source>
        <dbReference type="SAM" id="Coils"/>
    </source>
</evidence>
<name>A0A328VJX3_9CHLR</name>
<keyword evidence="1" id="KW-0175">Coiled coil</keyword>
<feature type="domain" description="DnaJ homologue subfamily C member 28 conserved" evidence="3">
    <location>
        <begin position="38"/>
        <end position="102"/>
    </location>
</feature>
<dbReference type="PANTHER" id="PTHR39158:SF1">
    <property type="entry name" value="DNAJ HOMOLOG SUBFAMILY C MEMBER 28"/>
    <property type="match status" value="1"/>
</dbReference>
<reference evidence="4 5" key="1">
    <citation type="submission" date="2016-08" db="EMBL/GenBank/DDBJ databases">
        <title>Analysis of Carbohydrate Active Enzymes in Thermogemmatispora T81 Reveals Carbohydrate Degradation Ability.</title>
        <authorList>
            <person name="Tomazini A."/>
            <person name="Lal S."/>
            <person name="Stott M."/>
            <person name="Henrissat B."/>
            <person name="Polikarpov I."/>
            <person name="Sparling R."/>
            <person name="Levin D.B."/>
        </authorList>
    </citation>
    <scope>NUCLEOTIDE SEQUENCE [LARGE SCALE GENOMIC DNA]</scope>
    <source>
        <strain evidence="4 5">T81</strain>
    </source>
</reference>
<evidence type="ECO:0000256" key="2">
    <source>
        <dbReference type="SAM" id="MobiDB-lite"/>
    </source>
</evidence>
<dbReference type="RefSeq" id="WP_112428121.1">
    <property type="nucleotide sequence ID" value="NZ_MCIF01000002.1"/>
</dbReference>
<dbReference type="OrthoDB" id="9798476at2"/>
<accession>A0A328VJX3</accession>
<dbReference type="EMBL" id="MCIF01000002">
    <property type="protein sequence ID" value="RAQ95414.1"/>
    <property type="molecule type" value="Genomic_DNA"/>
</dbReference>
<dbReference type="InterPro" id="IPR052573">
    <property type="entry name" value="DnaJ_C_subfamily_28"/>
</dbReference>
<keyword evidence="5" id="KW-1185">Reference proteome</keyword>
<feature type="coiled-coil region" evidence="1">
    <location>
        <begin position="93"/>
        <end position="160"/>
    </location>
</feature>
<dbReference type="PANTHER" id="PTHR39158">
    <property type="entry name" value="OS08G0560600 PROTEIN"/>
    <property type="match status" value="1"/>
</dbReference>
<sequence length="188" mass="22025">MNVEKQRSFYQRQQRQEGSESEGERGKGGYDERRFRDFVEDQIREAQERGVFDHLPGMGKPLQLDENPYAREKELAYHLLKSNGFAPQEIELAKEIRGELQQAEARLARLRERRQRLARRRVPPFPSEKRAFNAALAQALRDYEATLRELNRKILTLSLMVPPAMHMNMVDVDSKVQVFRESCPPFPL</sequence>
<gene>
    <name evidence="4" type="ORF">A4R35_07695</name>
</gene>
<evidence type="ECO:0000313" key="4">
    <source>
        <dbReference type="EMBL" id="RAQ95414.1"/>
    </source>
</evidence>
<proteinExistence type="predicted"/>
<feature type="region of interest" description="Disordered" evidence="2">
    <location>
        <begin position="1"/>
        <end position="34"/>
    </location>
</feature>
<dbReference type="Pfam" id="PF09350">
    <property type="entry name" value="DJC28_CD"/>
    <property type="match status" value="1"/>
</dbReference>
<protein>
    <recommendedName>
        <fullName evidence="3">DnaJ homologue subfamily C member 28 conserved domain-containing protein</fullName>
    </recommendedName>
</protein>